<dbReference type="PROSITE" id="PS50853">
    <property type="entry name" value="FN3"/>
    <property type="match status" value="1"/>
</dbReference>
<sequence>MCYWPSGKSYSSRSKETRETLMVLSDLDPGTSYEAHITTVSNRRTSEPYHIAFATDPDIPLDLAAACRGSTLVDVKWKKPRGLFDHFTVGWRLQDEEVKYKTRDTTKTDHTIAGLSPGTQYEISVSSVSNRKESEPCSIVVQTDPASITAIHIDTGVDSITLKWKRPEGKVDGYQLQLNGPKDPQEGKTFHVGETEEGEIHVAELTPGTTYFAKLLTTLNDQRSKPYCFKCSTKPAKCEPKCQSKGTDYLTIKWEAAIGEVGYYGVDLIEKAGSVRSKKIPRDSNTEATFDDLLPGTEYDVIIHTVTDSADTQSDPLRVCAGIFIKCYFMLPSKITTTFDH</sequence>
<dbReference type="Proteomes" id="UP000085678">
    <property type="component" value="Unplaced"/>
</dbReference>
<dbReference type="PANTHER" id="PTHR46708:SF2">
    <property type="entry name" value="FIBRONECTIN TYPE-III DOMAIN-CONTAINING PROTEIN"/>
    <property type="match status" value="1"/>
</dbReference>
<evidence type="ECO:0000313" key="3">
    <source>
        <dbReference type="Proteomes" id="UP000085678"/>
    </source>
</evidence>
<dbReference type="InterPro" id="IPR003961">
    <property type="entry name" value="FN3_dom"/>
</dbReference>
<dbReference type="Pfam" id="PF00041">
    <property type="entry name" value="fn3"/>
    <property type="match status" value="3"/>
</dbReference>
<feature type="domain" description="Fibronectin type-III" evidence="2">
    <location>
        <begin position="59"/>
        <end position="147"/>
    </location>
</feature>
<evidence type="ECO:0000313" key="4">
    <source>
        <dbReference type="RefSeq" id="XP_013399670.1"/>
    </source>
</evidence>
<dbReference type="SMART" id="SM00060">
    <property type="entry name" value="FN3"/>
    <property type="match status" value="3"/>
</dbReference>
<organism evidence="3 4">
    <name type="scientific">Lingula anatina</name>
    <name type="common">Brachiopod</name>
    <name type="synonym">Lingula unguis</name>
    <dbReference type="NCBI Taxonomy" id="7574"/>
    <lineage>
        <taxon>Eukaryota</taxon>
        <taxon>Metazoa</taxon>
        <taxon>Spiralia</taxon>
        <taxon>Lophotrochozoa</taxon>
        <taxon>Brachiopoda</taxon>
        <taxon>Linguliformea</taxon>
        <taxon>Lingulata</taxon>
        <taxon>Lingulida</taxon>
        <taxon>Linguloidea</taxon>
        <taxon>Lingulidae</taxon>
        <taxon>Lingula</taxon>
    </lineage>
</organism>
<dbReference type="RefSeq" id="XP_013399670.1">
    <property type="nucleotide sequence ID" value="XM_013544216.1"/>
</dbReference>
<evidence type="ECO:0000259" key="2">
    <source>
        <dbReference type="PROSITE" id="PS50853"/>
    </source>
</evidence>
<dbReference type="KEGG" id="lak:106165852"/>
<dbReference type="InterPro" id="IPR036116">
    <property type="entry name" value="FN3_sf"/>
</dbReference>
<keyword evidence="1" id="KW-0677">Repeat</keyword>
<evidence type="ECO:0000256" key="1">
    <source>
        <dbReference type="ARBA" id="ARBA00022737"/>
    </source>
</evidence>
<gene>
    <name evidence="4" type="primary">LOC106165852</name>
</gene>
<keyword evidence="3" id="KW-1185">Reference proteome</keyword>
<dbReference type="STRING" id="7574.A0A1S3IN54"/>
<protein>
    <submittedName>
        <fullName evidence="4">Fibronectin-like</fullName>
    </submittedName>
</protein>
<name>A0A1S3IN54_LINAN</name>
<dbReference type="InterPro" id="IPR050991">
    <property type="entry name" value="ECM_Regulatory_Proteins"/>
</dbReference>
<dbReference type="AlphaFoldDB" id="A0A1S3IN54"/>
<dbReference type="SUPFAM" id="SSF49265">
    <property type="entry name" value="Fibronectin type III"/>
    <property type="match status" value="3"/>
</dbReference>
<dbReference type="OrthoDB" id="261433at2759"/>
<accession>A0A1S3IN54</accession>
<dbReference type="CDD" id="cd00063">
    <property type="entry name" value="FN3"/>
    <property type="match status" value="2"/>
</dbReference>
<dbReference type="InterPro" id="IPR013783">
    <property type="entry name" value="Ig-like_fold"/>
</dbReference>
<dbReference type="PANTHER" id="PTHR46708">
    <property type="entry name" value="TENASCIN"/>
    <property type="match status" value="1"/>
</dbReference>
<dbReference type="GeneID" id="106165852"/>
<dbReference type="Gene3D" id="2.60.40.10">
    <property type="entry name" value="Immunoglobulins"/>
    <property type="match status" value="4"/>
</dbReference>
<proteinExistence type="predicted"/>
<dbReference type="InParanoid" id="A0A1S3IN54"/>
<reference evidence="4" key="1">
    <citation type="submission" date="2025-08" db="UniProtKB">
        <authorList>
            <consortium name="RefSeq"/>
        </authorList>
    </citation>
    <scope>IDENTIFICATION</scope>
    <source>
        <tissue evidence="4">Gonads</tissue>
    </source>
</reference>